<dbReference type="AlphaFoldDB" id="A0A6C1E1I2"/>
<evidence type="ECO:0000313" key="7">
    <source>
        <dbReference type="Proteomes" id="UP000501346"/>
    </source>
</evidence>
<evidence type="ECO:0000256" key="5">
    <source>
        <dbReference type="SAM" id="Phobius"/>
    </source>
</evidence>
<dbReference type="OrthoDB" id="448051at2759"/>
<evidence type="ECO:0000256" key="1">
    <source>
        <dbReference type="ARBA" id="ARBA00004502"/>
    </source>
</evidence>
<dbReference type="GO" id="GO:0005811">
    <property type="term" value="C:lipid droplet"/>
    <property type="evidence" value="ECO:0007669"/>
    <property type="project" value="UniProtKB-SubCell"/>
</dbReference>
<reference evidence="6 7" key="1">
    <citation type="journal article" date="2019" name="BMC Genomics">
        <title>Chromosome level assembly and comparative genome analysis confirm lager-brewing yeasts originated from a single hybridization.</title>
        <authorList>
            <person name="Salazar A.N."/>
            <person name="Gorter de Vries A.R."/>
            <person name="van den Broek M."/>
            <person name="Brouwers N."/>
            <person name="de la Torre Cortes P."/>
            <person name="Kuijpers N.G.A."/>
            <person name="Daran J.G."/>
            <person name="Abeel T."/>
        </authorList>
    </citation>
    <scope>NUCLEOTIDE SEQUENCE [LARGE SCALE GENOMIC DNA]</scope>
    <source>
        <strain evidence="6 7">CBS 1483</strain>
    </source>
</reference>
<sequence>MTVKEYTKSKLPCSILNIKPTVTKSGEDAPLLVWIPGNPGLLYYYQEMLQHLHLKHPDWEILGISHAGMTLNAHSNTPIFSLQDQVDHQVEVINNFSCKNRKIIIMGHSVGAYIVQKVCLSNKLVGSVQKVGLVTPTVMDIHTSEMGIKMTAALRYIPPLAHVVSLFSYIFFYWILSEGFSRFIIDKFMGCGSTGYQAVLSTRIFLTHRQFVRQSLGLAAQEMEEITTNWEFQDRFINYCEENGTSIWFLFSSNDHWVSGKTRSHLSDYYKDKVKQERLKIDVTDKIPHSFVVKHAEYAINAFF</sequence>
<feature type="transmembrane region" description="Helical" evidence="5">
    <location>
        <begin position="156"/>
        <end position="176"/>
    </location>
</feature>
<dbReference type="Gene3D" id="3.40.50.1820">
    <property type="entry name" value="alpha/beta hydrolase"/>
    <property type="match status" value="1"/>
</dbReference>
<keyword evidence="7" id="KW-1185">Reference proteome</keyword>
<evidence type="ECO:0000256" key="4">
    <source>
        <dbReference type="ARBA" id="ARBA00022801"/>
    </source>
</evidence>
<organism evidence="6 7">
    <name type="scientific">Saccharomyces pastorianus</name>
    <name type="common">Lager yeast</name>
    <name type="synonym">Saccharomyces cerevisiae x Saccharomyces eubayanus</name>
    <dbReference type="NCBI Taxonomy" id="27292"/>
    <lineage>
        <taxon>Eukaryota</taxon>
        <taxon>Fungi</taxon>
        <taxon>Dikarya</taxon>
        <taxon>Ascomycota</taxon>
        <taxon>Saccharomycotina</taxon>
        <taxon>Saccharomycetes</taxon>
        <taxon>Saccharomycetales</taxon>
        <taxon>Saccharomycetaceae</taxon>
        <taxon>Saccharomyces</taxon>
    </lineage>
</organism>
<gene>
    <name evidence="6" type="ORF">GRS66_005546</name>
</gene>
<keyword evidence="3" id="KW-0551">Lipid droplet</keyword>
<keyword evidence="5" id="KW-0472">Membrane</keyword>
<evidence type="ECO:0008006" key="8">
    <source>
        <dbReference type="Google" id="ProtNLM"/>
    </source>
</evidence>
<dbReference type="Pfam" id="PF10230">
    <property type="entry name" value="LIDHydrolase"/>
    <property type="match status" value="1"/>
</dbReference>
<dbReference type="InterPro" id="IPR029058">
    <property type="entry name" value="AB_hydrolase_fold"/>
</dbReference>
<dbReference type="InterPro" id="IPR019363">
    <property type="entry name" value="LDAH"/>
</dbReference>
<dbReference type="GO" id="GO:0016298">
    <property type="term" value="F:lipase activity"/>
    <property type="evidence" value="ECO:0007669"/>
    <property type="project" value="InterPro"/>
</dbReference>
<dbReference type="EMBL" id="CP048997">
    <property type="protein sequence ID" value="QID83102.1"/>
    <property type="molecule type" value="Genomic_DNA"/>
</dbReference>
<evidence type="ECO:0000256" key="2">
    <source>
        <dbReference type="ARBA" id="ARBA00008300"/>
    </source>
</evidence>
<evidence type="ECO:0000256" key="3">
    <source>
        <dbReference type="ARBA" id="ARBA00022677"/>
    </source>
</evidence>
<dbReference type="SUPFAM" id="SSF53474">
    <property type="entry name" value="alpha/beta-Hydrolases"/>
    <property type="match status" value="1"/>
</dbReference>
<proteinExistence type="inferred from homology"/>
<comment type="similarity">
    <text evidence="2">Belongs to the AB hydrolase superfamily. LDAH family.</text>
</comment>
<accession>A0A6C1E1I2</accession>
<dbReference type="PANTHER" id="PTHR13390:SF0">
    <property type="entry name" value="LIPID DROPLET-ASSOCIATED HYDROLASE"/>
    <property type="match status" value="1"/>
</dbReference>
<keyword evidence="4" id="KW-0378">Hydrolase</keyword>
<dbReference type="PANTHER" id="PTHR13390">
    <property type="entry name" value="LIPASE"/>
    <property type="match status" value="1"/>
</dbReference>
<dbReference type="Proteomes" id="UP000501346">
    <property type="component" value="Chromosome ScXVI"/>
</dbReference>
<dbReference type="GO" id="GO:0019915">
    <property type="term" value="P:lipid storage"/>
    <property type="evidence" value="ECO:0007669"/>
    <property type="project" value="InterPro"/>
</dbReference>
<keyword evidence="5" id="KW-0812">Transmembrane</keyword>
<comment type="subcellular location">
    <subcellularLocation>
        <location evidence="1">Lipid droplet</location>
    </subcellularLocation>
</comment>
<protein>
    <recommendedName>
        <fullName evidence="8">Lipid droplet-associated hydrolase</fullName>
    </recommendedName>
</protein>
<name>A0A6C1E1I2_SACPS</name>
<evidence type="ECO:0000313" key="6">
    <source>
        <dbReference type="EMBL" id="QID83102.1"/>
    </source>
</evidence>
<keyword evidence="5" id="KW-1133">Transmembrane helix</keyword>